<gene>
    <name evidence="2" type="ORF">E2C01_081227</name>
</gene>
<reference evidence="2 3" key="1">
    <citation type="submission" date="2019-05" db="EMBL/GenBank/DDBJ databases">
        <title>Another draft genome of Portunus trituberculatus and its Hox gene families provides insights of decapod evolution.</title>
        <authorList>
            <person name="Jeong J.-H."/>
            <person name="Song I."/>
            <person name="Kim S."/>
            <person name="Choi T."/>
            <person name="Kim D."/>
            <person name="Ryu S."/>
            <person name="Kim W."/>
        </authorList>
    </citation>
    <scope>NUCLEOTIDE SEQUENCE [LARGE SCALE GENOMIC DNA]</scope>
    <source>
        <tissue evidence="2">Muscle</tissue>
    </source>
</reference>
<dbReference type="GO" id="GO:0005634">
    <property type="term" value="C:nucleus"/>
    <property type="evidence" value="ECO:0007669"/>
    <property type="project" value="UniProtKB-SubCell"/>
</dbReference>
<protein>
    <recommendedName>
        <fullName evidence="4">HTH psq-type domain-containing protein</fullName>
    </recommendedName>
</protein>
<dbReference type="Gene3D" id="1.10.10.60">
    <property type="entry name" value="Homeodomain-like"/>
    <property type="match status" value="1"/>
</dbReference>
<comment type="caution">
    <text evidence="2">The sequence shown here is derived from an EMBL/GenBank/DDBJ whole genome shotgun (WGS) entry which is preliminary data.</text>
</comment>
<keyword evidence="3" id="KW-1185">Reference proteome</keyword>
<evidence type="ECO:0000313" key="3">
    <source>
        <dbReference type="Proteomes" id="UP000324222"/>
    </source>
</evidence>
<comment type="subcellular location">
    <subcellularLocation>
        <location evidence="1">Nucleus</location>
    </subcellularLocation>
</comment>
<name>A0A5B7ILN6_PORTR</name>
<dbReference type="Proteomes" id="UP000324222">
    <property type="component" value="Unassembled WGS sequence"/>
</dbReference>
<accession>A0A5B7ILN6</accession>
<sequence>MAPKRIVSGQNKPTRKNVVTTIERKKEIIDKYKKGERITDLAAEYCMAKSTVATILKELM</sequence>
<dbReference type="InterPro" id="IPR009057">
    <property type="entry name" value="Homeodomain-like_sf"/>
</dbReference>
<dbReference type="SUPFAM" id="SSF46689">
    <property type="entry name" value="Homeodomain-like"/>
    <property type="match status" value="1"/>
</dbReference>
<organism evidence="2 3">
    <name type="scientific">Portunus trituberculatus</name>
    <name type="common">Swimming crab</name>
    <name type="synonym">Neptunus trituberculatus</name>
    <dbReference type="NCBI Taxonomy" id="210409"/>
    <lineage>
        <taxon>Eukaryota</taxon>
        <taxon>Metazoa</taxon>
        <taxon>Ecdysozoa</taxon>
        <taxon>Arthropoda</taxon>
        <taxon>Crustacea</taxon>
        <taxon>Multicrustacea</taxon>
        <taxon>Malacostraca</taxon>
        <taxon>Eumalacostraca</taxon>
        <taxon>Eucarida</taxon>
        <taxon>Decapoda</taxon>
        <taxon>Pleocyemata</taxon>
        <taxon>Brachyura</taxon>
        <taxon>Eubrachyura</taxon>
        <taxon>Portunoidea</taxon>
        <taxon>Portunidae</taxon>
        <taxon>Portuninae</taxon>
        <taxon>Portunus</taxon>
    </lineage>
</organism>
<evidence type="ECO:0000313" key="2">
    <source>
        <dbReference type="EMBL" id="MPC86401.1"/>
    </source>
</evidence>
<dbReference type="EMBL" id="VSRR010071325">
    <property type="protein sequence ID" value="MPC86401.1"/>
    <property type="molecule type" value="Genomic_DNA"/>
</dbReference>
<proteinExistence type="predicted"/>
<evidence type="ECO:0000256" key="1">
    <source>
        <dbReference type="ARBA" id="ARBA00004123"/>
    </source>
</evidence>
<evidence type="ECO:0008006" key="4">
    <source>
        <dbReference type="Google" id="ProtNLM"/>
    </source>
</evidence>
<dbReference type="AlphaFoldDB" id="A0A5B7ILN6"/>